<dbReference type="PANTHER" id="PTHR43895">
    <property type="entry name" value="CALCIUM/CALMODULIN-DEPENDENT PROTEIN KINASE KINASE-RELATED"/>
    <property type="match status" value="1"/>
</dbReference>
<evidence type="ECO:0000313" key="8">
    <source>
        <dbReference type="Proteomes" id="UP000734854"/>
    </source>
</evidence>
<dbReference type="GO" id="GO:0005524">
    <property type="term" value="F:ATP binding"/>
    <property type="evidence" value="ECO:0007669"/>
    <property type="project" value="UniProtKB-KW"/>
</dbReference>
<organism evidence="7 8">
    <name type="scientific">Zingiber officinale</name>
    <name type="common">Ginger</name>
    <name type="synonym">Amomum zingiber</name>
    <dbReference type="NCBI Taxonomy" id="94328"/>
    <lineage>
        <taxon>Eukaryota</taxon>
        <taxon>Viridiplantae</taxon>
        <taxon>Streptophyta</taxon>
        <taxon>Embryophyta</taxon>
        <taxon>Tracheophyta</taxon>
        <taxon>Spermatophyta</taxon>
        <taxon>Magnoliopsida</taxon>
        <taxon>Liliopsida</taxon>
        <taxon>Zingiberales</taxon>
        <taxon>Zingiberaceae</taxon>
        <taxon>Zingiber</taxon>
    </lineage>
</organism>
<proteinExistence type="predicted"/>
<keyword evidence="1" id="KW-0723">Serine/threonine-protein kinase</keyword>
<evidence type="ECO:0000256" key="5">
    <source>
        <dbReference type="ARBA" id="ARBA00022840"/>
    </source>
</evidence>
<evidence type="ECO:0000259" key="6">
    <source>
        <dbReference type="SMART" id="SM00220"/>
    </source>
</evidence>
<dbReference type="EMBL" id="JACMSC010000008">
    <property type="protein sequence ID" value="KAG6511730.1"/>
    <property type="molecule type" value="Genomic_DNA"/>
</dbReference>
<evidence type="ECO:0000256" key="2">
    <source>
        <dbReference type="ARBA" id="ARBA00022679"/>
    </source>
</evidence>
<feature type="domain" description="Protein kinase" evidence="6">
    <location>
        <begin position="9"/>
        <end position="204"/>
    </location>
</feature>
<keyword evidence="8" id="KW-1185">Reference proteome</keyword>
<dbReference type="AlphaFoldDB" id="A0A8J5GQ41"/>
<dbReference type="PANTHER" id="PTHR43895:SF65">
    <property type="entry name" value="CBL-INTERACTING PROTEIN KINASE 21"/>
    <property type="match status" value="1"/>
</dbReference>
<comment type="caution">
    <text evidence="7">The sequence shown here is derived from an EMBL/GenBank/DDBJ whole genome shotgun (WGS) entry which is preliminary data.</text>
</comment>
<dbReference type="InterPro" id="IPR011009">
    <property type="entry name" value="Kinase-like_dom_sf"/>
</dbReference>
<keyword evidence="2" id="KW-0808">Transferase</keyword>
<sequence>MRDPVYNREAINETIGRRCWDDFGSLMSKSIVNDDWLQSNLFQSVHTILRKVSVSKTKIYIVLEYVNEGELFDKIALKGRLLEHEGRKLFQLLIDALENILVDVKGNAKVSDFDLSTLPQHLGNDGLLHTICGSPNYIALEVLLNRGLMVQDQRHMVLWINIARIKEHVWFKQDCTLVAPIYDAEDIDPRFESQEEGDLEKPNFNKENEWLGLPKGWQWKRGI</sequence>
<gene>
    <name evidence="7" type="ORF">ZIOFF_029807</name>
</gene>
<name>A0A8J5GQ41_ZINOF</name>
<keyword evidence="3" id="KW-0547">Nucleotide-binding</keyword>
<dbReference type="SMART" id="SM00220">
    <property type="entry name" value="S_TKc"/>
    <property type="match status" value="1"/>
</dbReference>
<dbReference type="SUPFAM" id="SSF56112">
    <property type="entry name" value="Protein kinase-like (PK-like)"/>
    <property type="match status" value="1"/>
</dbReference>
<evidence type="ECO:0000256" key="3">
    <source>
        <dbReference type="ARBA" id="ARBA00022741"/>
    </source>
</evidence>
<dbReference type="GO" id="GO:0007165">
    <property type="term" value="P:signal transduction"/>
    <property type="evidence" value="ECO:0007669"/>
    <property type="project" value="TreeGrafter"/>
</dbReference>
<protein>
    <recommendedName>
        <fullName evidence="6">Protein kinase domain-containing protein</fullName>
    </recommendedName>
</protein>
<accession>A0A8J5GQ41</accession>
<dbReference type="GO" id="GO:0004674">
    <property type="term" value="F:protein serine/threonine kinase activity"/>
    <property type="evidence" value="ECO:0007669"/>
    <property type="project" value="UniProtKB-KW"/>
</dbReference>
<evidence type="ECO:0000256" key="1">
    <source>
        <dbReference type="ARBA" id="ARBA00022527"/>
    </source>
</evidence>
<dbReference type="Gene3D" id="1.10.510.10">
    <property type="entry name" value="Transferase(Phosphotransferase) domain 1"/>
    <property type="match status" value="2"/>
</dbReference>
<dbReference type="InterPro" id="IPR000719">
    <property type="entry name" value="Prot_kinase_dom"/>
</dbReference>
<keyword evidence="4" id="KW-0418">Kinase</keyword>
<evidence type="ECO:0000313" key="7">
    <source>
        <dbReference type="EMBL" id="KAG6511730.1"/>
    </source>
</evidence>
<dbReference type="Proteomes" id="UP000734854">
    <property type="component" value="Unassembled WGS sequence"/>
</dbReference>
<keyword evidence="5" id="KW-0067">ATP-binding</keyword>
<evidence type="ECO:0000256" key="4">
    <source>
        <dbReference type="ARBA" id="ARBA00022777"/>
    </source>
</evidence>
<dbReference type="Pfam" id="PF00069">
    <property type="entry name" value="Pkinase"/>
    <property type="match status" value="1"/>
</dbReference>
<reference evidence="7 8" key="1">
    <citation type="submission" date="2020-08" db="EMBL/GenBank/DDBJ databases">
        <title>Plant Genome Project.</title>
        <authorList>
            <person name="Zhang R.-G."/>
        </authorList>
    </citation>
    <scope>NUCLEOTIDE SEQUENCE [LARGE SCALE GENOMIC DNA]</scope>
    <source>
        <tissue evidence="7">Rhizome</tissue>
    </source>
</reference>